<proteinExistence type="predicted"/>
<keyword evidence="2" id="KW-1185">Reference proteome</keyword>
<evidence type="ECO:0000313" key="1">
    <source>
        <dbReference type="EMBL" id="KAI5647833.1"/>
    </source>
</evidence>
<evidence type="ECO:0000313" key="2">
    <source>
        <dbReference type="Proteomes" id="UP001060085"/>
    </source>
</evidence>
<gene>
    <name evidence="1" type="ORF">M9H77_33838</name>
</gene>
<comment type="caution">
    <text evidence="1">The sequence shown here is derived from an EMBL/GenBank/DDBJ whole genome shotgun (WGS) entry which is preliminary data.</text>
</comment>
<dbReference type="EMBL" id="CM044708">
    <property type="protein sequence ID" value="KAI5647833.1"/>
    <property type="molecule type" value="Genomic_DNA"/>
</dbReference>
<reference evidence="2" key="1">
    <citation type="journal article" date="2023" name="Nat. Plants">
        <title>Single-cell RNA sequencing provides a high-resolution roadmap for understanding the multicellular compartmentation of specialized metabolism.</title>
        <authorList>
            <person name="Sun S."/>
            <person name="Shen X."/>
            <person name="Li Y."/>
            <person name="Li Y."/>
            <person name="Wang S."/>
            <person name="Li R."/>
            <person name="Zhang H."/>
            <person name="Shen G."/>
            <person name="Guo B."/>
            <person name="Wei J."/>
            <person name="Xu J."/>
            <person name="St-Pierre B."/>
            <person name="Chen S."/>
            <person name="Sun C."/>
        </authorList>
    </citation>
    <scope>NUCLEOTIDE SEQUENCE [LARGE SCALE GENOMIC DNA]</scope>
</reference>
<name>A0ACB9ZK85_CATRO</name>
<organism evidence="1 2">
    <name type="scientific">Catharanthus roseus</name>
    <name type="common">Madagascar periwinkle</name>
    <name type="synonym">Vinca rosea</name>
    <dbReference type="NCBI Taxonomy" id="4058"/>
    <lineage>
        <taxon>Eukaryota</taxon>
        <taxon>Viridiplantae</taxon>
        <taxon>Streptophyta</taxon>
        <taxon>Embryophyta</taxon>
        <taxon>Tracheophyta</taxon>
        <taxon>Spermatophyta</taxon>
        <taxon>Magnoliopsida</taxon>
        <taxon>eudicotyledons</taxon>
        <taxon>Gunneridae</taxon>
        <taxon>Pentapetalae</taxon>
        <taxon>asterids</taxon>
        <taxon>lamiids</taxon>
        <taxon>Gentianales</taxon>
        <taxon>Apocynaceae</taxon>
        <taxon>Rauvolfioideae</taxon>
        <taxon>Vinceae</taxon>
        <taxon>Catharanthinae</taxon>
        <taxon>Catharanthus</taxon>
    </lineage>
</organism>
<sequence length="845" mass="95401">MAQRPISSISVLLFFSFLLLFAATSLFAKVNGKERGVTYDGRSLIINGNRELLFSGSIHYPRAPPEMWLDLINKAKRGGLNVIQTYVFWNIHEPVQGQFNFEGNYDVVKFIKLIGEQGMYVTLRIGPYIEAEWNQGGFPYWLREVPNITFRSYNEPFMHHMQKYSERIINMMKSENLFMPQGGPIIMAQIENEYNNVQLAYREFGKKYVEWAANMATSLYNGVPWIMCKQKEAPPSIIITCNGRHCGETFSGPGPNKPSLWTENWTAQYRTFGDPPSQRAAEEIAFAVARFFSKNGTLNNYYMYYGGTNYGRTSSSFVTTRYYDEAPLDEFGLEREPKFGHLRDLHRALRLSKKALLWGTQRVQRVNQFHEIITYEKDSSACAAFLINNHTKEAGVINFRGVDYYLPEKSISILPDCKTVVYNTQTIVAQHNSRNFHESKKVGTLNWEYFQESIPNKNNLPLKNKVPLELYSLTKDTSDYAWYSTSISIDRRDLPRKAEVLPVLQIASLGHALLAFVNGEYVGFQHGNNIEKSFVFQKPVSLKPGNNDITLLGMTVGFPNSGAYMEKRFAGPRAVTLQGLNAGTLDITMNYWAHEVGVQGEKNQLYTEEGSKKQSWQPVSSGGNGAGLNTPVTWYKTYFDEPEGINPVAIQMDRMAKGMVWINGKSIGRYWSSFLSPLAKPTQSEYHIPRAFLKPTGNLLVVFEETGGDPREIKILTVNRDTICSFISDYHPPQVKSWERTGNQMRTTVDNLASAAHLSCPGDKVIKVVEFASYGDPYGGCGSFIQGNCTAPDTVKLVEKYCLGKNECSIPMEKGVLLGQNKDACPDVEKSLAVQVRCAHANNDD</sequence>
<protein>
    <submittedName>
        <fullName evidence="1">Uncharacterized protein</fullName>
    </submittedName>
</protein>
<dbReference type="Proteomes" id="UP001060085">
    <property type="component" value="Linkage Group LG08"/>
</dbReference>
<accession>A0ACB9ZK85</accession>